<feature type="domain" description="Peptidase M24" evidence="3">
    <location>
        <begin position="53"/>
        <end position="241"/>
    </location>
</feature>
<dbReference type="InterPro" id="IPR050659">
    <property type="entry name" value="Peptidase_M24B"/>
</dbReference>
<gene>
    <name evidence="4" type="ORF">S01H4_13342</name>
</gene>
<dbReference type="GO" id="GO:0046872">
    <property type="term" value="F:metal ion binding"/>
    <property type="evidence" value="ECO:0007669"/>
    <property type="project" value="UniProtKB-KW"/>
</dbReference>
<dbReference type="AlphaFoldDB" id="X1A3H1"/>
<evidence type="ECO:0000256" key="1">
    <source>
        <dbReference type="ARBA" id="ARBA00022723"/>
    </source>
</evidence>
<comment type="caution">
    <text evidence="4">The sequence shown here is derived from an EMBL/GenBank/DDBJ whole genome shotgun (WGS) entry which is preliminary data.</text>
</comment>
<dbReference type="PANTHER" id="PTHR46112">
    <property type="entry name" value="AMINOPEPTIDASE"/>
    <property type="match status" value="1"/>
</dbReference>
<evidence type="ECO:0000313" key="4">
    <source>
        <dbReference type="EMBL" id="GAG54786.1"/>
    </source>
</evidence>
<dbReference type="GO" id="GO:0016787">
    <property type="term" value="F:hydrolase activity"/>
    <property type="evidence" value="ECO:0007669"/>
    <property type="project" value="UniProtKB-KW"/>
</dbReference>
<name>X1A3H1_9ZZZZ</name>
<dbReference type="SUPFAM" id="SSF55920">
    <property type="entry name" value="Creatinase/aminopeptidase"/>
    <property type="match status" value="1"/>
</dbReference>
<dbReference type="PANTHER" id="PTHR46112:SF2">
    <property type="entry name" value="XAA-PRO AMINOPEPTIDASE P-RELATED"/>
    <property type="match status" value="1"/>
</dbReference>
<evidence type="ECO:0000259" key="3">
    <source>
        <dbReference type="Pfam" id="PF00557"/>
    </source>
</evidence>
<proteinExistence type="predicted"/>
<dbReference type="Pfam" id="PF00557">
    <property type="entry name" value="Peptidase_M24"/>
    <property type="match status" value="1"/>
</dbReference>
<accession>X1A3H1</accession>
<keyword evidence="2" id="KW-0378">Hydrolase</keyword>
<organism evidence="4">
    <name type="scientific">marine sediment metagenome</name>
    <dbReference type="NCBI Taxonomy" id="412755"/>
    <lineage>
        <taxon>unclassified sequences</taxon>
        <taxon>metagenomes</taxon>
        <taxon>ecological metagenomes</taxon>
    </lineage>
</organism>
<dbReference type="InterPro" id="IPR001131">
    <property type="entry name" value="Peptidase_M24B_aminopep-P_CS"/>
</dbReference>
<dbReference type="Gene3D" id="3.90.230.10">
    <property type="entry name" value="Creatinase/methionine aminopeptidase superfamily"/>
    <property type="match status" value="1"/>
</dbReference>
<keyword evidence="1" id="KW-0479">Metal-binding</keyword>
<dbReference type="InterPro" id="IPR000994">
    <property type="entry name" value="Pept_M24"/>
</dbReference>
<sequence>MRETKDEEEIKRIKRTGTKVVKAFNILIKTVRNMKVKGDVIMKEKNKKLLIGDLKAILRNELYKMKVIDSAGLIVAQGRDAGVPHNSGRDRQAVKLGKTIVFDIYPQELSGGYFFDFTRTICFGYAPKKIRELYNVVRNGQDYIIDKLQVGKRTVAIEKMMCKFFEKHGHTTFLSDCKTQNGYCHSLGHGLGLSIHEAPTFGFVKTNMSRIKPGMVFTIEPGLYYPDQGFGIRLEDVVYVTRTRKILNLTKYPKKLVVEL</sequence>
<protein>
    <recommendedName>
        <fullName evidence="3">Peptidase M24 domain-containing protein</fullName>
    </recommendedName>
</protein>
<evidence type="ECO:0000256" key="2">
    <source>
        <dbReference type="ARBA" id="ARBA00022801"/>
    </source>
</evidence>
<dbReference type="PROSITE" id="PS00491">
    <property type="entry name" value="PROLINE_PEPTIDASE"/>
    <property type="match status" value="1"/>
</dbReference>
<dbReference type="EMBL" id="BART01005881">
    <property type="protein sequence ID" value="GAG54786.1"/>
    <property type="molecule type" value="Genomic_DNA"/>
</dbReference>
<dbReference type="InterPro" id="IPR036005">
    <property type="entry name" value="Creatinase/aminopeptidase-like"/>
</dbReference>
<reference evidence="4" key="1">
    <citation type="journal article" date="2014" name="Front. Microbiol.">
        <title>High frequency of phylogenetically diverse reductive dehalogenase-homologous genes in deep subseafloor sedimentary metagenomes.</title>
        <authorList>
            <person name="Kawai M."/>
            <person name="Futagami T."/>
            <person name="Toyoda A."/>
            <person name="Takaki Y."/>
            <person name="Nishi S."/>
            <person name="Hori S."/>
            <person name="Arai W."/>
            <person name="Tsubouchi T."/>
            <person name="Morono Y."/>
            <person name="Uchiyama I."/>
            <person name="Ito T."/>
            <person name="Fujiyama A."/>
            <person name="Inagaki F."/>
            <person name="Takami H."/>
        </authorList>
    </citation>
    <scope>NUCLEOTIDE SEQUENCE</scope>
    <source>
        <strain evidence="4">Expedition CK06-06</strain>
    </source>
</reference>